<name>A0A844QJ97_9HYPH</name>
<feature type="transmembrane region" description="Helical" evidence="1">
    <location>
        <begin position="40"/>
        <end position="61"/>
    </location>
</feature>
<keyword evidence="3" id="KW-1185">Reference proteome</keyword>
<protein>
    <submittedName>
        <fullName evidence="2">Uncharacterized protein</fullName>
    </submittedName>
</protein>
<reference evidence="2 3" key="1">
    <citation type="submission" date="2019-12" db="EMBL/GenBank/DDBJ databases">
        <title>Nitratireductor arenosus sp. nov., Isolated from sea sand, Jeju island, South Korea.</title>
        <authorList>
            <person name="Kim W."/>
        </authorList>
    </citation>
    <scope>NUCLEOTIDE SEQUENCE [LARGE SCALE GENOMIC DNA]</scope>
    <source>
        <strain evidence="2 3">CAU 1489</strain>
    </source>
</reference>
<evidence type="ECO:0000313" key="2">
    <source>
        <dbReference type="EMBL" id="MVA98001.1"/>
    </source>
</evidence>
<keyword evidence="1" id="KW-1133">Transmembrane helix</keyword>
<dbReference type="RefSeq" id="WP_156712990.1">
    <property type="nucleotide sequence ID" value="NZ_WPHG01000003.1"/>
</dbReference>
<gene>
    <name evidence="2" type="ORF">GN330_12175</name>
</gene>
<proteinExistence type="predicted"/>
<organism evidence="2 3">
    <name type="scientific">Nitratireductor arenosus</name>
    <dbReference type="NCBI Taxonomy" id="2682096"/>
    <lineage>
        <taxon>Bacteria</taxon>
        <taxon>Pseudomonadati</taxon>
        <taxon>Pseudomonadota</taxon>
        <taxon>Alphaproteobacteria</taxon>
        <taxon>Hyphomicrobiales</taxon>
        <taxon>Phyllobacteriaceae</taxon>
        <taxon>Nitratireductor</taxon>
    </lineage>
</organism>
<feature type="transmembrane region" description="Helical" evidence="1">
    <location>
        <begin position="67"/>
        <end position="87"/>
    </location>
</feature>
<comment type="caution">
    <text evidence="2">The sequence shown here is derived from an EMBL/GenBank/DDBJ whole genome shotgun (WGS) entry which is preliminary data.</text>
</comment>
<dbReference type="Proteomes" id="UP000463224">
    <property type="component" value="Unassembled WGS sequence"/>
</dbReference>
<dbReference type="AlphaFoldDB" id="A0A844QJ97"/>
<keyword evidence="1" id="KW-0812">Transmembrane</keyword>
<evidence type="ECO:0000313" key="3">
    <source>
        <dbReference type="Proteomes" id="UP000463224"/>
    </source>
</evidence>
<dbReference type="EMBL" id="WPHG01000003">
    <property type="protein sequence ID" value="MVA98001.1"/>
    <property type="molecule type" value="Genomic_DNA"/>
</dbReference>
<sequence length="133" mass="14816">MSGAIYYRSGRFEVTEYLLKTPRKTYAIAHIENVSVERPLLYFLVPPALGLIGFAAIFQRYLYASEIAALAVAFALALAAALIFGCLQVHSLALRGEEVALTYGLVRQLREVRDAAAEAMVAHEKRRRRDDVT</sequence>
<accession>A0A844QJ97</accession>
<keyword evidence="1" id="KW-0472">Membrane</keyword>
<evidence type="ECO:0000256" key="1">
    <source>
        <dbReference type="SAM" id="Phobius"/>
    </source>
</evidence>